<gene>
    <name evidence="2" type="ORF">RIMI_LOCUS14933029</name>
</gene>
<evidence type="ECO:0000313" key="3">
    <source>
        <dbReference type="Proteomes" id="UP001176940"/>
    </source>
</evidence>
<sequence>MDKVLVPTMVFMSTTVYILSFQCRKRTPSSVVVDKENLDMFGVYEFVMTSWRIILAPSKKSQKSWIENTFTKRECIYIIPSSKDPHRCLPGCQICQQLVRCCCGRLVRQHACFTASVAMKYSDLKLGENFTEELEEWSVEKNTEESPTDAYGVINFQGGSHSYRAKYVRLSYDTKPETILQLMLKEWHMELPKLVISVHGGMQKFELHPRIKQLIGKGLIKAAVTTGAWIVTGGVNAGVAKHVGDALKEHASRSSRKICTIGIAPWGVIENRNDLVGRDVIAPYQTLLNPLSKLNVLNNLHSHFILVDDGTVGKQGAEVNLRRELEKTINLQRIHARIGQGVPVVALIIFEGGPNVILTVLDYLQENPPVPVVVCEGTGRAADILAYVHKQTEEGGNLPEGADSEIISTIKKTFNFSHSEAVHLFQIVMECMKSKELITVFHMGSDEHQDIDVAILTALLKGTNASALDQLVLTLAWDRVDIAKNHVFVYGQQWLPCMFKKSLGGRASRMTCLVLTTPNISCFQDFLSIAQGSKSVSVSENMICWGLWETLV</sequence>
<accession>A0ABN9LZG0</accession>
<dbReference type="InterPro" id="IPR041491">
    <property type="entry name" value="TRPM_SLOG"/>
</dbReference>
<dbReference type="Proteomes" id="UP001176940">
    <property type="component" value="Unassembled WGS sequence"/>
</dbReference>
<proteinExistence type="predicted"/>
<protein>
    <recommendedName>
        <fullName evidence="1">TRPM SLOG domain-containing protein</fullName>
    </recommendedName>
</protein>
<organism evidence="2 3">
    <name type="scientific">Ranitomeya imitator</name>
    <name type="common">mimic poison frog</name>
    <dbReference type="NCBI Taxonomy" id="111125"/>
    <lineage>
        <taxon>Eukaryota</taxon>
        <taxon>Metazoa</taxon>
        <taxon>Chordata</taxon>
        <taxon>Craniata</taxon>
        <taxon>Vertebrata</taxon>
        <taxon>Euteleostomi</taxon>
        <taxon>Amphibia</taxon>
        <taxon>Batrachia</taxon>
        <taxon>Anura</taxon>
        <taxon>Neobatrachia</taxon>
        <taxon>Hyloidea</taxon>
        <taxon>Dendrobatidae</taxon>
        <taxon>Dendrobatinae</taxon>
        <taxon>Ranitomeya</taxon>
    </lineage>
</organism>
<dbReference type="PANTHER" id="PTHR13800:SF8">
    <property type="entry name" value="TRANSIENT RECEPTOR POTENTIAL CATION CHANNEL SUBFAMILY M MEMBER 7"/>
    <property type="match status" value="1"/>
</dbReference>
<feature type="domain" description="TRPM SLOG" evidence="1">
    <location>
        <begin position="165"/>
        <end position="431"/>
    </location>
</feature>
<reference evidence="2" key="1">
    <citation type="submission" date="2023-07" db="EMBL/GenBank/DDBJ databases">
        <authorList>
            <person name="Stuckert A."/>
        </authorList>
    </citation>
    <scope>NUCLEOTIDE SEQUENCE</scope>
</reference>
<dbReference type="Pfam" id="PF18139">
    <property type="entry name" value="LSDAT_euk"/>
    <property type="match status" value="1"/>
</dbReference>
<dbReference type="EMBL" id="CAUEEQ010039390">
    <property type="protein sequence ID" value="CAJ0954936.1"/>
    <property type="molecule type" value="Genomic_DNA"/>
</dbReference>
<comment type="caution">
    <text evidence="2">The sequence shown here is derived from an EMBL/GenBank/DDBJ whole genome shotgun (WGS) entry which is preliminary data.</text>
</comment>
<evidence type="ECO:0000259" key="1">
    <source>
        <dbReference type="Pfam" id="PF18139"/>
    </source>
</evidence>
<name>A0ABN9LZG0_9NEOB</name>
<dbReference type="InterPro" id="IPR050927">
    <property type="entry name" value="TRPM"/>
</dbReference>
<dbReference type="PANTHER" id="PTHR13800">
    <property type="entry name" value="TRANSIENT RECEPTOR POTENTIAL CATION CHANNEL, SUBFAMILY M, MEMBER 6"/>
    <property type="match status" value="1"/>
</dbReference>
<keyword evidence="3" id="KW-1185">Reference proteome</keyword>
<evidence type="ECO:0000313" key="2">
    <source>
        <dbReference type="EMBL" id="CAJ0954936.1"/>
    </source>
</evidence>